<organism evidence="1 2">
    <name type="scientific">Aaosphaeria arxii CBS 175.79</name>
    <dbReference type="NCBI Taxonomy" id="1450172"/>
    <lineage>
        <taxon>Eukaryota</taxon>
        <taxon>Fungi</taxon>
        <taxon>Dikarya</taxon>
        <taxon>Ascomycota</taxon>
        <taxon>Pezizomycotina</taxon>
        <taxon>Dothideomycetes</taxon>
        <taxon>Pleosporomycetidae</taxon>
        <taxon>Pleosporales</taxon>
        <taxon>Pleosporales incertae sedis</taxon>
        <taxon>Aaosphaeria</taxon>
    </lineage>
</organism>
<name>A0A6A5Y0D8_9PLEO</name>
<dbReference type="GeneID" id="54283118"/>
<gene>
    <name evidence="1" type="ORF">BU24DRAFT_405716</name>
</gene>
<dbReference type="RefSeq" id="XP_033387334.1">
    <property type="nucleotide sequence ID" value="XM_033525721.1"/>
</dbReference>
<proteinExistence type="predicted"/>
<dbReference type="AlphaFoldDB" id="A0A6A5Y0D8"/>
<accession>A0A6A5Y0D8</accession>
<dbReference type="EMBL" id="ML978067">
    <property type="protein sequence ID" value="KAF2018995.1"/>
    <property type="molecule type" value="Genomic_DNA"/>
</dbReference>
<evidence type="ECO:0000313" key="1">
    <source>
        <dbReference type="EMBL" id="KAF2018995.1"/>
    </source>
</evidence>
<dbReference type="Proteomes" id="UP000799778">
    <property type="component" value="Unassembled WGS sequence"/>
</dbReference>
<evidence type="ECO:0000313" key="2">
    <source>
        <dbReference type="Proteomes" id="UP000799778"/>
    </source>
</evidence>
<reference evidence="1" key="1">
    <citation type="journal article" date="2020" name="Stud. Mycol.">
        <title>101 Dothideomycetes genomes: a test case for predicting lifestyles and emergence of pathogens.</title>
        <authorList>
            <person name="Haridas S."/>
            <person name="Albert R."/>
            <person name="Binder M."/>
            <person name="Bloem J."/>
            <person name="Labutti K."/>
            <person name="Salamov A."/>
            <person name="Andreopoulos B."/>
            <person name="Baker S."/>
            <person name="Barry K."/>
            <person name="Bills G."/>
            <person name="Bluhm B."/>
            <person name="Cannon C."/>
            <person name="Castanera R."/>
            <person name="Culley D."/>
            <person name="Daum C."/>
            <person name="Ezra D."/>
            <person name="Gonzalez J."/>
            <person name="Henrissat B."/>
            <person name="Kuo A."/>
            <person name="Liang C."/>
            <person name="Lipzen A."/>
            <person name="Lutzoni F."/>
            <person name="Magnuson J."/>
            <person name="Mondo S."/>
            <person name="Nolan M."/>
            <person name="Ohm R."/>
            <person name="Pangilinan J."/>
            <person name="Park H.-J."/>
            <person name="Ramirez L."/>
            <person name="Alfaro M."/>
            <person name="Sun H."/>
            <person name="Tritt A."/>
            <person name="Yoshinaga Y."/>
            <person name="Zwiers L.-H."/>
            <person name="Turgeon B."/>
            <person name="Goodwin S."/>
            <person name="Spatafora J."/>
            <person name="Crous P."/>
            <person name="Grigoriev I."/>
        </authorList>
    </citation>
    <scope>NUCLEOTIDE SEQUENCE</scope>
    <source>
        <strain evidence="1">CBS 175.79</strain>
    </source>
</reference>
<protein>
    <submittedName>
        <fullName evidence="1">Uncharacterized protein</fullName>
    </submittedName>
</protein>
<sequence>MANMGYAAAPGLGSLSYPQLGLAAVLDGIENGKDRHHVVAHSVVLQFFVTRISANMQSSAVRLKSTSRNGRGNGRPDLINLARVEGITAGQWFGRIRHPVGPTQRDLFGCFLIG</sequence>
<keyword evidence="2" id="KW-1185">Reference proteome</keyword>